<organism evidence="6 7">
    <name type="scientific">Heterostelium pallidum (strain ATCC 26659 / Pp 5 / PN500)</name>
    <name type="common">Cellular slime mold</name>
    <name type="synonym">Polysphondylium pallidum</name>
    <dbReference type="NCBI Taxonomy" id="670386"/>
    <lineage>
        <taxon>Eukaryota</taxon>
        <taxon>Amoebozoa</taxon>
        <taxon>Evosea</taxon>
        <taxon>Eumycetozoa</taxon>
        <taxon>Dictyostelia</taxon>
        <taxon>Acytosteliales</taxon>
        <taxon>Acytosteliaceae</taxon>
        <taxon>Heterostelium</taxon>
    </lineage>
</organism>
<evidence type="ECO:0000256" key="2">
    <source>
        <dbReference type="ARBA" id="ARBA00022598"/>
    </source>
</evidence>
<dbReference type="PANTHER" id="PTHR24096">
    <property type="entry name" value="LONG-CHAIN-FATTY-ACID--COA LIGASE"/>
    <property type="match status" value="1"/>
</dbReference>
<evidence type="ECO:0000256" key="3">
    <source>
        <dbReference type="SAM" id="Phobius"/>
    </source>
</evidence>
<dbReference type="PANTHER" id="PTHR24096:SF149">
    <property type="entry name" value="AMP-BINDING DOMAIN-CONTAINING PROTEIN-RELATED"/>
    <property type="match status" value="1"/>
</dbReference>
<dbReference type="InterPro" id="IPR042099">
    <property type="entry name" value="ANL_N_sf"/>
</dbReference>
<dbReference type="Pfam" id="PF00501">
    <property type="entry name" value="AMP-binding"/>
    <property type="match status" value="1"/>
</dbReference>
<keyword evidence="7" id="KW-1185">Reference proteome</keyword>
<evidence type="ECO:0000313" key="7">
    <source>
        <dbReference type="Proteomes" id="UP000001396"/>
    </source>
</evidence>
<feature type="transmembrane region" description="Helical" evidence="3">
    <location>
        <begin position="235"/>
        <end position="257"/>
    </location>
</feature>
<evidence type="ECO:0000259" key="4">
    <source>
        <dbReference type="Pfam" id="PF00501"/>
    </source>
</evidence>
<dbReference type="SUPFAM" id="SSF56801">
    <property type="entry name" value="Acetyl-CoA synthetase-like"/>
    <property type="match status" value="1"/>
</dbReference>
<evidence type="ECO:0000256" key="1">
    <source>
        <dbReference type="ARBA" id="ARBA00006432"/>
    </source>
</evidence>
<feature type="domain" description="AMP-binding enzyme C-terminal" evidence="5">
    <location>
        <begin position="454"/>
        <end position="501"/>
    </location>
</feature>
<dbReference type="InterPro" id="IPR000873">
    <property type="entry name" value="AMP-dep_synth/lig_dom"/>
</dbReference>
<name>D3BMM9_HETP5</name>
<proteinExistence type="inferred from homology"/>
<keyword evidence="3" id="KW-0472">Membrane</keyword>
<dbReference type="STRING" id="670386.D3BMM9"/>
<dbReference type="GeneID" id="31367919"/>
<sequence>MPNFYINKKKTKSLNYIFSTYQDIKIPNSSLPDLILESYQNDKERIFHVNGVTHKEYTGEMMHNLIIKFAKCLNDLGFRKGDVIGIILPSVIEYHYIINAILLIGCIASPISPDSKPEDIKNTIANLHPKCLITYSNVAQGKIKQLKNLLPTLNDIIVIDEEEEGVSLNLQKLIHQSNGKYIKVEFDQKKDIAIVPFSSGTSGLHKGVLLSHFNLVANVLQGIECEKRFYEKDSVFLGCTPFFHIYGLTMLVLLPVISKVKTIVIPRFNLQIFLELIQRYKATMAYVVPPVIVMLGKSKIVNDYDLSSLKVLFSGSAPLSNLVEQSINERFQGKIKIKQAYGLTETSPIAMVNPSDNIKVGSAGKLVSNMIAKVISIEDKSILGVREVGEICLAGPNIMIGYHNNQEATKNTIDSEGFLHTGDIGYVDEDGYFYITDRIKELIKVKGYQVPPAELEGVLMKNSEILDCCVIGIDDFEHGELPRAYVVKKENSTLTEKDIHSYRIEN</sequence>
<keyword evidence="3" id="KW-1133">Transmembrane helix</keyword>
<dbReference type="OMA" id="YMMRRFD"/>
<accession>D3BMM9</accession>
<protein>
    <submittedName>
        <fullName evidence="6">4-coumarate-CoA ligase</fullName>
    </submittedName>
</protein>
<keyword evidence="2 6" id="KW-0436">Ligase</keyword>
<dbReference type="Gene3D" id="3.40.50.12780">
    <property type="entry name" value="N-terminal domain of ligase-like"/>
    <property type="match status" value="1"/>
</dbReference>
<feature type="domain" description="AMP-dependent synthetase/ligase" evidence="4">
    <location>
        <begin position="43"/>
        <end position="403"/>
    </location>
</feature>
<dbReference type="Gene3D" id="3.30.300.30">
    <property type="match status" value="1"/>
</dbReference>
<dbReference type="CDD" id="cd05911">
    <property type="entry name" value="Firefly_Luc_like"/>
    <property type="match status" value="1"/>
</dbReference>
<comment type="caution">
    <text evidence="6">The sequence shown here is derived from an EMBL/GenBank/DDBJ whole genome shotgun (WGS) entry which is preliminary data.</text>
</comment>
<keyword evidence="3" id="KW-0812">Transmembrane</keyword>
<comment type="similarity">
    <text evidence="1">Belongs to the ATP-dependent AMP-binding enzyme family.</text>
</comment>
<dbReference type="Pfam" id="PF13193">
    <property type="entry name" value="AMP-binding_C"/>
    <property type="match status" value="1"/>
</dbReference>
<dbReference type="EMBL" id="ADBJ01000043">
    <property type="protein sequence ID" value="EFA77241.1"/>
    <property type="molecule type" value="Genomic_DNA"/>
</dbReference>
<dbReference type="RefSeq" id="XP_020429370.1">
    <property type="nucleotide sequence ID" value="XM_020583183.1"/>
</dbReference>
<reference evidence="6 7" key="1">
    <citation type="journal article" date="2011" name="Genome Res.">
        <title>Phylogeny-wide analysis of social amoeba genomes highlights ancient origins for complex intercellular communication.</title>
        <authorList>
            <person name="Heidel A.J."/>
            <person name="Lawal H.M."/>
            <person name="Felder M."/>
            <person name="Schilde C."/>
            <person name="Helps N.R."/>
            <person name="Tunggal B."/>
            <person name="Rivero F."/>
            <person name="John U."/>
            <person name="Schleicher M."/>
            <person name="Eichinger L."/>
            <person name="Platzer M."/>
            <person name="Noegel A.A."/>
            <person name="Schaap P."/>
            <person name="Gloeckner G."/>
        </authorList>
    </citation>
    <scope>NUCLEOTIDE SEQUENCE [LARGE SCALE GENOMIC DNA]</scope>
    <source>
        <strain evidence="7">ATCC 26659 / Pp 5 / PN500</strain>
    </source>
</reference>
<dbReference type="GO" id="GO:0016405">
    <property type="term" value="F:CoA-ligase activity"/>
    <property type="evidence" value="ECO:0007669"/>
    <property type="project" value="TreeGrafter"/>
</dbReference>
<dbReference type="InParanoid" id="D3BMM9"/>
<dbReference type="AlphaFoldDB" id="D3BMM9"/>
<evidence type="ECO:0000313" key="6">
    <source>
        <dbReference type="EMBL" id="EFA77241.1"/>
    </source>
</evidence>
<dbReference type="InterPro" id="IPR045851">
    <property type="entry name" value="AMP-bd_C_sf"/>
</dbReference>
<dbReference type="Proteomes" id="UP000001396">
    <property type="component" value="Unassembled WGS sequence"/>
</dbReference>
<gene>
    <name evidence="6" type="primary">4cl1</name>
    <name evidence="6" type="ORF">PPL_12452</name>
</gene>
<dbReference type="InterPro" id="IPR025110">
    <property type="entry name" value="AMP-bd_C"/>
</dbReference>
<evidence type="ECO:0000259" key="5">
    <source>
        <dbReference type="Pfam" id="PF13193"/>
    </source>
</evidence>